<dbReference type="EMBL" id="JACGCM010002659">
    <property type="protein sequence ID" value="KAF6137396.1"/>
    <property type="molecule type" value="Genomic_DNA"/>
</dbReference>
<dbReference type="AlphaFoldDB" id="A0A7J7L444"/>
<feature type="coiled-coil region" evidence="1">
    <location>
        <begin position="242"/>
        <end position="301"/>
    </location>
</feature>
<dbReference type="Proteomes" id="UP000541444">
    <property type="component" value="Unassembled WGS sequence"/>
</dbReference>
<reference evidence="2 3" key="1">
    <citation type="journal article" date="2020" name="IScience">
        <title>Genome Sequencing of the Endangered Kingdonia uniflora (Circaeasteraceae, Ranunculales) Reveals Potential Mechanisms of Evolutionary Specialization.</title>
        <authorList>
            <person name="Sun Y."/>
            <person name="Deng T."/>
            <person name="Zhang A."/>
            <person name="Moore M.J."/>
            <person name="Landis J.B."/>
            <person name="Lin N."/>
            <person name="Zhang H."/>
            <person name="Zhang X."/>
            <person name="Huang J."/>
            <person name="Zhang X."/>
            <person name="Sun H."/>
            <person name="Wang H."/>
        </authorList>
    </citation>
    <scope>NUCLEOTIDE SEQUENCE [LARGE SCALE GENOMIC DNA]</scope>
    <source>
        <strain evidence="2">TB1705</strain>
        <tissue evidence="2">Leaf</tissue>
    </source>
</reference>
<comment type="caution">
    <text evidence="2">The sequence shown here is derived from an EMBL/GenBank/DDBJ whole genome shotgun (WGS) entry which is preliminary data.</text>
</comment>
<name>A0A7J7L444_9MAGN</name>
<keyword evidence="3" id="KW-1185">Reference proteome</keyword>
<evidence type="ECO:0000313" key="2">
    <source>
        <dbReference type="EMBL" id="KAF6137396.1"/>
    </source>
</evidence>
<accession>A0A7J7L444</accession>
<evidence type="ECO:0000256" key="1">
    <source>
        <dbReference type="SAM" id="Coils"/>
    </source>
</evidence>
<proteinExistence type="predicted"/>
<protein>
    <submittedName>
        <fullName evidence="2">Uncharacterized protein</fullName>
    </submittedName>
</protein>
<evidence type="ECO:0000313" key="3">
    <source>
        <dbReference type="Proteomes" id="UP000541444"/>
    </source>
</evidence>
<gene>
    <name evidence="2" type="ORF">GIB67_036433</name>
</gene>
<sequence>MVVRLVKGIWLGIKKDKSELKKVETKANVDEVVEEHDRLGCHLMLKGYSEEEVDAIKPDTYVEEEDEEEVEAVSIVDGLDGISHQMVLDNQGDDVELPEGGIEKALREMSLKIKDLETGLARERKTSTAMLSAQAKLQVELDSSRSCEDDVLMCNREFAEQFDRMKEVNENREDQYVKAHFRLVELTQAISDLTLQVEEKDAEIIKGLKELAKATERVEKLQSWVDALVMKGKQADMAQYRIQALEQSEERFQTDLQKWKIKAKESLVKRKEELLKDIPAKEELNFEIQKLRARVVDLEAMNLAESAKYIKNLEENTIYRAQVDAKMTKQKNLYAKLESRLEKVRMRFATMVIPDASCLDLIRSIVTYFVEEVERLESERDTLFKRLSDNGCISELT</sequence>
<keyword evidence="1" id="KW-0175">Coiled coil</keyword>
<organism evidence="2 3">
    <name type="scientific">Kingdonia uniflora</name>
    <dbReference type="NCBI Taxonomy" id="39325"/>
    <lineage>
        <taxon>Eukaryota</taxon>
        <taxon>Viridiplantae</taxon>
        <taxon>Streptophyta</taxon>
        <taxon>Embryophyta</taxon>
        <taxon>Tracheophyta</taxon>
        <taxon>Spermatophyta</taxon>
        <taxon>Magnoliopsida</taxon>
        <taxon>Ranunculales</taxon>
        <taxon>Circaeasteraceae</taxon>
        <taxon>Kingdonia</taxon>
    </lineage>
</organism>